<dbReference type="RefSeq" id="WP_095131243.1">
    <property type="nucleotide sequence ID" value="NZ_NIBG01000002.1"/>
</dbReference>
<dbReference type="SMART" id="SM00876">
    <property type="entry name" value="BATS"/>
    <property type="match status" value="1"/>
</dbReference>
<feature type="binding site" evidence="8">
    <location>
        <position position="162"/>
    </location>
    <ligand>
        <name>S-adenosyl-L-methionine</name>
        <dbReference type="ChEBI" id="CHEBI:59789"/>
    </ligand>
</feature>
<dbReference type="SFLD" id="SFLDG01280">
    <property type="entry name" value="HydE/PylB-like"/>
    <property type="match status" value="1"/>
</dbReference>
<feature type="binding site" evidence="8">
    <location>
        <position position="232"/>
    </location>
    <ligand>
        <name>S-adenosyl-L-methionine</name>
        <dbReference type="ChEBI" id="CHEBI:59789"/>
    </ligand>
</feature>
<dbReference type="InterPro" id="IPR034422">
    <property type="entry name" value="HydE/PylB-like"/>
</dbReference>
<dbReference type="InterPro" id="IPR024021">
    <property type="entry name" value="FeFe-hyd_HydE_rSAM"/>
</dbReference>
<dbReference type="InterPro" id="IPR007197">
    <property type="entry name" value="rSAM"/>
</dbReference>
<feature type="binding site" evidence="8">
    <location>
        <position position="137"/>
    </location>
    <ligand>
        <name>(3R)-3-methyl-D-ornithine</name>
        <dbReference type="ChEBI" id="CHEBI:64642"/>
    </ligand>
</feature>
<keyword evidence="2 7" id="KW-0949">S-adenosyl-L-methionine</keyword>
<evidence type="ECO:0000256" key="5">
    <source>
        <dbReference type="ARBA" id="ARBA00023014"/>
    </source>
</evidence>
<dbReference type="GO" id="GO:0044272">
    <property type="term" value="P:sulfur compound biosynthetic process"/>
    <property type="evidence" value="ECO:0007669"/>
    <property type="project" value="UniProtKB-ARBA"/>
</dbReference>
<accession>A0A267MPS4</accession>
<dbReference type="GO" id="GO:0042364">
    <property type="term" value="P:water-soluble vitamin biosynthetic process"/>
    <property type="evidence" value="ECO:0007669"/>
    <property type="project" value="UniProtKB-ARBA"/>
</dbReference>
<dbReference type="InterPro" id="IPR058240">
    <property type="entry name" value="rSAM_sf"/>
</dbReference>
<evidence type="ECO:0000313" key="11">
    <source>
        <dbReference type="Proteomes" id="UP000216024"/>
    </source>
</evidence>
<dbReference type="GO" id="GO:0046872">
    <property type="term" value="F:metal ion binding"/>
    <property type="evidence" value="ECO:0007669"/>
    <property type="project" value="UniProtKB-KW"/>
</dbReference>
<dbReference type="SFLD" id="SFLDG01082">
    <property type="entry name" value="B12-binding_domain_containing"/>
    <property type="match status" value="1"/>
</dbReference>
<dbReference type="CDD" id="cd01335">
    <property type="entry name" value="Radical_SAM"/>
    <property type="match status" value="1"/>
</dbReference>
<keyword evidence="3" id="KW-0479">Metal-binding</keyword>
<dbReference type="InterPro" id="IPR013785">
    <property type="entry name" value="Aldolase_TIM"/>
</dbReference>
<name>A0A267MPS4_9FIRM</name>
<evidence type="ECO:0000256" key="6">
    <source>
        <dbReference type="ARBA" id="ARBA00034078"/>
    </source>
</evidence>
<keyword evidence="4 7" id="KW-0408">Iron</keyword>
<dbReference type="OrthoDB" id="9775764at2"/>
<keyword evidence="5 7" id="KW-0411">Iron-sulfur</keyword>
<evidence type="ECO:0000256" key="2">
    <source>
        <dbReference type="ARBA" id="ARBA00022691"/>
    </source>
</evidence>
<dbReference type="PANTHER" id="PTHR43726:SF1">
    <property type="entry name" value="BIOTIN SYNTHASE"/>
    <property type="match status" value="1"/>
</dbReference>
<feature type="domain" description="Radical SAM core" evidence="9">
    <location>
        <begin position="48"/>
        <end position="263"/>
    </location>
</feature>
<evidence type="ECO:0000256" key="7">
    <source>
        <dbReference type="PIRSR" id="PIRSR004762-1"/>
    </source>
</evidence>
<keyword evidence="11" id="KW-1185">Reference proteome</keyword>
<dbReference type="SFLD" id="SFLDG01060">
    <property type="entry name" value="BATS_domain_containing"/>
    <property type="match status" value="1"/>
</dbReference>
<sequence length="345" mass="39569">MDNLLKKLYEKNKVSEDELLYILDNMNESYKEKLFTYAHETSKRYYDNRIYMRGLIEFSNHCKQDCMYCGIRASNKVAHRYRLTHDQILQCCEIGYNLGYRTFVLQSGEDFYYDTEKLCTIIKDIKSKYADAAITMSIGERDYDTYKALYEAGADRYLLRHEAASENLYNRFHPGMKLSNRIECLNNLKEIGFQVGAGFMVGLPYQTNEDLVEDLLFLKKLNPHMIGIGPYLPHKDTPLKDENSGTLEKTLIMLALTRLLIPDCLLPSTTAVGTIDNKGREKALQAGANVVMPNLSPTNVRELYSLYDNKICTGDEAAHCRVCIQKRIESVGFEVDMGRGDSVRL</sequence>
<dbReference type="GO" id="GO:0051539">
    <property type="term" value="F:4 iron, 4 sulfur cluster binding"/>
    <property type="evidence" value="ECO:0007669"/>
    <property type="project" value="UniProtKB-KW"/>
</dbReference>
<protein>
    <submittedName>
        <fullName evidence="10">[FeFe] hydrogenase H-cluster radical SAM maturase HydE</fullName>
    </submittedName>
</protein>
<dbReference type="SMART" id="SM00729">
    <property type="entry name" value="Elp3"/>
    <property type="match status" value="1"/>
</dbReference>
<comment type="caution">
    <text evidence="10">The sequence shown here is derived from an EMBL/GenBank/DDBJ whole genome shotgun (WGS) entry which is preliminary data.</text>
</comment>
<evidence type="ECO:0000313" key="10">
    <source>
        <dbReference type="EMBL" id="PAB60730.1"/>
    </source>
</evidence>
<dbReference type="Pfam" id="PF04055">
    <property type="entry name" value="Radical_SAM"/>
    <property type="match status" value="1"/>
</dbReference>
<dbReference type="InterPro" id="IPR006638">
    <property type="entry name" value="Elp3/MiaA/NifB-like_rSAM"/>
</dbReference>
<feature type="binding site" evidence="7">
    <location>
        <position position="69"/>
    </location>
    <ligand>
        <name>[4Fe-4S] cluster</name>
        <dbReference type="ChEBI" id="CHEBI:49883"/>
        <note>4Fe-4S-S-AdoMet</note>
    </ligand>
</feature>
<dbReference type="EMBL" id="NIBG01000002">
    <property type="protein sequence ID" value="PAB60730.1"/>
    <property type="molecule type" value="Genomic_DNA"/>
</dbReference>
<dbReference type="Gene3D" id="3.20.20.70">
    <property type="entry name" value="Aldolase class I"/>
    <property type="match status" value="1"/>
</dbReference>
<comment type="cofactor">
    <cofactor evidence="6">
        <name>[2Fe-2S] cluster</name>
        <dbReference type="ChEBI" id="CHEBI:190135"/>
    </cofactor>
</comment>
<dbReference type="PROSITE" id="PS51918">
    <property type="entry name" value="RADICAL_SAM"/>
    <property type="match status" value="1"/>
</dbReference>
<feature type="binding site" evidence="8">
    <location>
        <position position="181"/>
    </location>
    <ligand>
        <name>S-adenosyl-L-methionine</name>
        <dbReference type="ChEBI" id="CHEBI:59789"/>
    </ligand>
</feature>
<dbReference type="SFLD" id="SFLDS00029">
    <property type="entry name" value="Radical_SAM"/>
    <property type="match status" value="1"/>
</dbReference>
<reference evidence="10 11" key="1">
    <citation type="submission" date="2017-06" db="EMBL/GenBank/DDBJ databases">
        <title>Draft genome sequence of anaerobic fermentative bacterium Anaeromicrobium sediminis DY2726D isolated from West Pacific Ocean sediments.</title>
        <authorList>
            <person name="Zeng X."/>
        </authorList>
    </citation>
    <scope>NUCLEOTIDE SEQUENCE [LARGE SCALE GENOMIC DNA]</scope>
    <source>
        <strain evidence="10 11">DY2726D</strain>
    </source>
</reference>
<keyword evidence="1 7" id="KW-0004">4Fe-4S</keyword>
<dbReference type="PIRSF" id="PIRSF004762">
    <property type="entry name" value="CHP00423"/>
    <property type="match status" value="1"/>
</dbReference>
<comment type="cofactor">
    <cofactor evidence="7">
        <name>[4Fe-4S] cluster</name>
        <dbReference type="ChEBI" id="CHEBI:49883"/>
    </cofactor>
    <text evidence="7">Binds 1 [4Fe-4S] cluster. The cluster is coordinated with 3 cysteines and an exchangeable S-adenosyl-L-methionine.</text>
</comment>
<proteinExistence type="predicted"/>
<dbReference type="PANTHER" id="PTHR43726">
    <property type="entry name" value="3-METHYLORNITHINE SYNTHASE"/>
    <property type="match status" value="1"/>
</dbReference>
<dbReference type="Proteomes" id="UP000216024">
    <property type="component" value="Unassembled WGS sequence"/>
</dbReference>
<evidence type="ECO:0000256" key="4">
    <source>
        <dbReference type="ARBA" id="ARBA00023004"/>
    </source>
</evidence>
<feature type="binding site" evidence="7">
    <location>
        <position position="66"/>
    </location>
    <ligand>
        <name>[4Fe-4S] cluster</name>
        <dbReference type="ChEBI" id="CHEBI:49883"/>
        <note>4Fe-4S-S-AdoMet</note>
    </ligand>
</feature>
<evidence type="ECO:0000256" key="1">
    <source>
        <dbReference type="ARBA" id="ARBA00022485"/>
    </source>
</evidence>
<dbReference type="AlphaFoldDB" id="A0A267MPS4"/>
<dbReference type="InterPro" id="IPR010722">
    <property type="entry name" value="BATS_dom"/>
</dbReference>
<evidence type="ECO:0000256" key="8">
    <source>
        <dbReference type="PIRSR" id="PIRSR004762-2"/>
    </source>
</evidence>
<organism evidence="10 11">
    <name type="scientific">Anaeromicrobium sediminis</name>
    <dbReference type="NCBI Taxonomy" id="1478221"/>
    <lineage>
        <taxon>Bacteria</taxon>
        <taxon>Bacillati</taxon>
        <taxon>Bacillota</taxon>
        <taxon>Clostridia</taxon>
        <taxon>Peptostreptococcales</taxon>
        <taxon>Thermotaleaceae</taxon>
        <taxon>Anaeromicrobium</taxon>
    </lineage>
</organism>
<dbReference type="GO" id="GO:0016740">
    <property type="term" value="F:transferase activity"/>
    <property type="evidence" value="ECO:0007669"/>
    <property type="project" value="TreeGrafter"/>
</dbReference>
<dbReference type="SUPFAM" id="SSF102114">
    <property type="entry name" value="Radical SAM enzymes"/>
    <property type="match status" value="1"/>
</dbReference>
<dbReference type="NCBIfam" id="TIGR03956">
    <property type="entry name" value="rSAM_HydE"/>
    <property type="match status" value="1"/>
</dbReference>
<evidence type="ECO:0000259" key="9">
    <source>
        <dbReference type="PROSITE" id="PS51918"/>
    </source>
</evidence>
<evidence type="ECO:0000256" key="3">
    <source>
        <dbReference type="ARBA" id="ARBA00022723"/>
    </source>
</evidence>
<gene>
    <name evidence="10" type="primary">hydE</name>
    <name evidence="10" type="ORF">CCE28_04110</name>
</gene>
<feature type="binding site" evidence="7">
    <location>
        <position position="62"/>
    </location>
    <ligand>
        <name>[4Fe-4S] cluster</name>
        <dbReference type="ChEBI" id="CHEBI:49883"/>
        <note>4Fe-4S-S-AdoMet</note>
    </ligand>
</feature>